<reference evidence="5" key="1">
    <citation type="journal article" date="2014" name="Proc. Natl. Acad. Sci. U.S.A.">
        <title>Extensive sampling of basidiomycete genomes demonstrates inadequacy of the white-rot/brown-rot paradigm for wood decay fungi.</title>
        <authorList>
            <person name="Riley R."/>
            <person name="Salamov A.A."/>
            <person name="Brown D.W."/>
            <person name="Nagy L.G."/>
            <person name="Floudas D."/>
            <person name="Held B.W."/>
            <person name="Levasseur A."/>
            <person name="Lombard V."/>
            <person name="Morin E."/>
            <person name="Otillar R."/>
            <person name="Lindquist E.A."/>
            <person name="Sun H."/>
            <person name="LaButti K.M."/>
            <person name="Schmutz J."/>
            <person name="Jabbour D."/>
            <person name="Luo H."/>
            <person name="Baker S.E."/>
            <person name="Pisabarro A.G."/>
            <person name="Walton J.D."/>
            <person name="Blanchette R.A."/>
            <person name="Henrissat B."/>
            <person name="Martin F."/>
            <person name="Cullen D."/>
            <person name="Hibbett D.S."/>
            <person name="Grigoriev I.V."/>
        </authorList>
    </citation>
    <scope>NUCLEOTIDE SEQUENCE [LARGE SCALE GENOMIC DNA]</scope>
    <source>
        <strain evidence="5">FD-172 SS1</strain>
    </source>
</reference>
<dbReference type="InParanoid" id="A0A067LTE7"/>
<protein>
    <submittedName>
        <fullName evidence="4">Uncharacterized protein</fullName>
    </submittedName>
</protein>
<evidence type="ECO:0000313" key="4">
    <source>
        <dbReference type="EMBL" id="KDQ06573.1"/>
    </source>
</evidence>
<organism evidence="4 5">
    <name type="scientific">Botryobasidium botryosum (strain FD-172 SS1)</name>
    <dbReference type="NCBI Taxonomy" id="930990"/>
    <lineage>
        <taxon>Eukaryota</taxon>
        <taxon>Fungi</taxon>
        <taxon>Dikarya</taxon>
        <taxon>Basidiomycota</taxon>
        <taxon>Agaricomycotina</taxon>
        <taxon>Agaricomycetes</taxon>
        <taxon>Cantharellales</taxon>
        <taxon>Botryobasidiaceae</taxon>
        <taxon>Botryobasidium</taxon>
    </lineage>
</organism>
<proteinExistence type="predicted"/>
<dbReference type="InterPro" id="IPR011990">
    <property type="entry name" value="TPR-like_helical_dom_sf"/>
</dbReference>
<feature type="region of interest" description="Disordered" evidence="3">
    <location>
        <begin position="442"/>
        <end position="485"/>
    </location>
</feature>
<dbReference type="GO" id="GO:0101031">
    <property type="term" value="C:protein folding chaperone complex"/>
    <property type="evidence" value="ECO:0007669"/>
    <property type="project" value="TreeGrafter"/>
</dbReference>
<dbReference type="InterPro" id="IPR019734">
    <property type="entry name" value="TPR_rpt"/>
</dbReference>
<dbReference type="AlphaFoldDB" id="A0A067LTE7"/>
<sequence length="756" mass="84439">MPSRQTNPPKRSRAPGGAKKRGSARDAPSSPSSIPRGPETNPTAAVERAIARILALRYEQDIARLFSAHLHYVARTHIPKLITSLLTIAAPGWLANNSESEELKDYYRGALCMDLRQAGERVATKSVLWSYTAIRHFAVSNNVPICARTGLHSVSLIPLQASFQNYVQMLEALPPPTFSKPHHLGSLDYGMQILEKHCASREGNTPIGRMPASWIDWRLKVKLGYERMVDTLWRVANEFDNFLFVWSYFRTEQMGEVCERAVREEEEGGKRAGKEREWDGRGAGVYAWGSKDEEDLWDGKLDSNAGTGEISETDNHEDSMTVGELMEWRYFKAERQKERGNNAFRRAEYEMAIKHYIEAHRIEPELPHYQLNLAAAYLKAERWSEAERACDIALGQHRSIKGYWRRAKARKMLRRYNEAAQDLHAILKLQPDNPEAQAELDSLLPSHSDSGPNSGSPTSSSDGSFSPGASTSSAASSSSVDSRIRVSNQRKPLPFELHDADLRKLKIHPLPITLHLPDAPAGPPSETSPLDYTQRRIHSFDCHHSNWTAIPAIDIKDVGTTVFEDDRATLPEATLAALSSQLCSKSTQLNASPWKAALEAWKCPFRGIAHEILLKHPKGLEKSWAKEQNRYAKLLPLVQSSGTAKCRLLDEMVKNVYTIPLNVRDTGDGGYLLPDAGVLDLLTTADSENEREASRFSYATFPTKTAEMAVQIGQPLAPEALRSYLLQSREIFYTLVLATATRSGVEGTQEFKPISS</sequence>
<dbReference type="PANTHER" id="PTHR46423">
    <property type="entry name" value="RNA POLYMERASE II-ASSOCIATED PROTEIN 3"/>
    <property type="match status" value="1"/>
</dbReference>
<dbReference type="Proteomes" id="UP000027195">
    <property type="component" value="Unassembled WGS sequence"/>
</dbReference>
<keyword evidence="5" id="KW-1185">Reference proteome</keyword>
<dbReference type="OrthoDB" id="420195at2759"/>
<feature type="compositionally biased region" description="Low complexity" evidence="3">
    <location>
        <begin position="448"/>
        <end position="481"/>
    </location>
</feature>
<dbReference type="PROSITE" id="PS50005">
    <property type="entry name" value="TPR"/>
    <property type="match status" value="1"/>
</dbReference>
<dbReference type="Gene3D" id="1.25.40.10">
    <property type="entry name" value="Tetratricopeptide repeat domain"/>
    <property type="match status" value="1"/>
</dbReference>
<accession>A0A067LTE7</accession>
<evidence type="ECO:0000256" key="3">
    <source>
        <dbReference type="SAM" id="MobiDB-lite"/>
    </source>
</evidence>
<dbReference type="SUPFAM" id="SSF48452">
    <property type="entry name" value="TPR-like"/>
    <property type="match status" value="1"/>
</dbReference>
<dbReference type="InterPro" id="IPR051966">
    <property type="entry name" value="RPAP3"/>
</dbReference>
<feature type="region of interest" description="Disordered" evidence="3">
    <location>
        <begin position="1"/>
        <end position="43"/>
    </location>
</feature>
<evidence type="ECO:0000256" key="1">
    <source>
        <dbReference type="ARBA" id="ARBA00022803"/>
    </source>
</evidence>
<gene>
    <name evidence="4" type="ORF">BOTBODRAFT_181445</name>
</gene>
<name>A0A067LTE7_BOTB1</name>
<dbReference type="PANTHER" id="PTHR46423:SF1">
    <property type="entry name" value="RNA POLYMERASE II-ASSOCIATED PROTEIN 3"/>
    <property type="match status" value="1"/>
</dbReference>
<dbReference type="STRING" id="930990.A0A067LTE7"/>
<evidence type="ECO:0000256" key="2">
    <source>
        <dbReference type="PROSITE-ProRule" id="PRU00339"/>
    </source>
</evidence>
<keyword evidence="1 2" id="KW-0802">TPR repeat</keyword>
<evidence type="ECO:0000313" key="5">
    <source>
        <dbReference type="Proteomes" id="UP000027195"/>
    </source>
</evidence>
<dbReference type="HOGENOM" id="CLU_368411_0_0_1"/>
<feature type="repeat" description="TPR" evidence="2">
    <location>
        <begin position="333"/>
        <end position="366"/>
    </location>
</feature>
<dbReference type="SMART" id="SM00028">
    <property type="entry name" value="TPR"/>
    <property type="match status" value="3"/>
</dbReference>
<feature type="compositionally biased region" description="Basic residues" evidence="3">
    <location>
        <begin position="10"/>
        <end position="22"/>
    </location>
</feature>
<dbReference type="EMBL" id="KL198130">
    <property type="protein sequence ID" value="KDQ06573.1"/>
    <property type="molecule type" value="Genomic_DNA"/>
</dbReference>